<dbReference type="STRING" id="1688.BCUN_1093"/>
<keyword evidence="2 5" id="KW-0489">Methyltransferase</keyword>
<dbReference type="AlphaFoldDB" id="A0A087B2S7"/>
<dbReference type="GO" id="GO:0006231">
    <property type="term" value="P:dTMP biosynthetic process"/>
    <property type="evidence" value="ECO:0007669"/>
    <property type="project" value="UniProtKB-UniRule"/>
</dbReference>
<dbReference type="PROSITE" id="PS00091">
    <property type="entry name" value="THYMIDYLATE_SYNTHASE"/>
    <property type="match status" value="1"/>
</dbReference>
<proteinExistence type="inferred from homology"/>
<evidence type="ECO:0000313" key="9">
    <source>
        <dbReference type="Proteomes" id="UP000029067"/>
    </source>
</evidence>
<keyword evidence="9" id="KW-1185">Reference proteome</keyword>
<dbReference type="Gene3D" id="3.30.572.10">
    <property type="entry name" value="Thymidylate synthase/dCMP hydroxymethylase domain"/>
    <property type="match status" value="1"/>
</dbReference>
<dbReference type="Proteomes" id="UP000029067">
    <property type="component" value="Unassembled WGS sequence"/>
</dbReference>
<evidence type="ECO:0000256" key="3">
    <source>
        <dbReference type="ARBA" id="ARBA00022679"/>
    </source>
</evidence>
<evidence type="ECO:0000259" key="7">
    <source>
        <dbReference type="Pfam" id="PF00303"/>
    </source>
</evidence>
<dbReference type="GO" id="GO:0004799">
    <property type="term" value="F:thymidylate synthase activity"/>
    <property type="evidence" value="ECO:0007669"/>
    <property type="project" value="UniProtKB-UniRule"/>
</dbReference>
<feature type="binding site" evidence="5">
    <location>
        <begin position="182"/>
        <end position="183"/>
    </location>
    <ligand>
        <name>dUMP</name>
        <dbReference type="ChEBI" id="CHEBI:246422"/>
        <note>ligand shared between dimeric partners</note>
    </ligand>
</feature>
<dbReference type="PANTHER" id="PTHR11548:SF1">
    <property type="entry name" value="THYMIDYLATE SYNTHASE 1"/>
    <property type="match status" value="1"/>
</dbReference>
<keyword evidence="3 5" id="KW-0808">Transferase</keyword>
<evidence type="ECO:0000256" key="5">
    <source>
        <dbReference type="HAMAP-Rule" id="MF_00008"/>
    </source>
</evidence>
<dbReference type="EC" id="2.1.1.45" evidence="1 5"/>
<feature type="active site" evidence="6">
    <location>
        <position position="202"/>
    </location>
</feature>
<comment type="function">
    <text evidence="5">Catalyzes the reductive methylation of 2'-deoxyuridine-5'-monophosphate (dUMP) to 2'-deoxythymidine-5'-monophosphate (dTMP) while utilizing 5,10-methylenetetrahydrofolate (mTHF) as the methyl donor and reductant in the reaction, yielding dihydrofolate (DHF) as a by-product. This enzymatic reaction provides an intracellular de novo source of dTMP, an essential precursor for DNA biosynthesis.</text>
</comment>
<feature type="domain" description="Thymidylate synthase/dCMP hydroxymethylase" evidence="7">
    <location>
        <begin position="56"/>
        <end position="319"/>
    </location>
</feature>
<dbReference type="InterPro" id="IPR000398">
    <property type="entry name" value="Thymidylate_synthase"/>
</dbReference>
<dbReference type="PRINTS" id="PR00108">
    <property type="entry name" value="THYMDSNTHASE"/>
</dbReference>
<dbReference type="CDD" id="cd00351">
    <property type="entry name" value="TS_Pyrimidine_HMase"/>
    <property type="match status" value="1"/>
</dbReference>
<accession>A0A087B2S7</accession>
<dbReference type="Pfam" id="PF00303">
    <property type="entry name" value="Thymidylat_synt"/>
    <property type="match status" value="1"/>
</dbReference>
<dbReference type="InterPro" id="IPR045097">
    <property type="entry name" value="Thymidate_synth/dCMP_Mease"/>
</dbReference>
<dbReference type="GO" id="GO:0032259">
    <property type="term" value="P:methylation"/>
    <property type="evidence" value="ECO:0007669"/>
    <property type="project" value="UniProtKB-KW"/>
</dbReference>
<evidence type="ECO:0000313" key="8">
    <source>
        <dbReference type="EMBL" id="KFI65327.1"/>
    </source>
</evidence>
<gene>
    <name evidence="5" type="primary">thyA</name>
    <name evidence="8" type="ORF">BCUN_1093</name>
</gene>
<comment type="catalytic activity">
    <reaction evidence="5">
        <text>dUMP + (6R)-5,10-methylene-5,6,7,8-tetrahydrofolate = 7,8-dihydrofolate + dTMP</text>
        <dbReference type="Rhea" id="RHEA:12104"/>
        <dbReference type="ChEBI" id="CHEBI:15636"/>
        <dbReference type="ChEBI" id="CHEBI:57451"/>
        <dbReference type="ChEBI" id="CHEBI:63528"/>
        <dbReference type="ChEBI" id="CHEBI:246422"/>
        <dbReference type="EC" id="2.1.1.45"/>
    </reaction>
</comment>
<dbReference type="eggNOG" id="COG0207">
    <property type="taxonomic scope" value="Bacteria"/>
</dbReference>
<evidence type="ECO:0000256" key="6">
    <source>
        <dbReference type="PROSITE-ProRule" id="PRU10016"/>
    </source>
</evidence>
<feature type="binding site" evidence="5">
    <location>
        <position position="318"/>
    </location>
    <ligand>
        <name>(6R)-5,10-methylene-5,6,7,8-tetrahydrofolate</name>
        <dbReference type="ChEBI" id="CHEBI:15636"/>
    </ligand>
</feature>
<dbReference type="EMBL" id="JGYV01000002">
    <property type="protein sequence ID" value="KFI65327.1"/>
    <property type="molecule type" value="Genomic_DNA"/>
</dbReference>
<feature type="binding site" description="in other chain" evidence="5">
    <location>
        <position position="73"/>
    </location>
    <ligand>
        <name>dUMP</name>
        <dbReference type="ChEBI" id="CHEBI:246422"/>
        <note>ligand shared between dimeric partners</note>
    </ligand>
</feature>
<keyword evidence="5" id="KW-0963">Cytoplasm</keyword>
<dbReference type="HAMAP" id="MF_00008">
    <property type="entry name" value="Thymidy_synth_bact"/>
    <property type="match status" value="1"/>
</dbReference>
<comment type="similarity">
    <text evidence="5">Belongs to the thymidylate synthase family. Bacterial-type ThyA subfamily.</text>
</comment>
<feature type="binding site" evidence="5">
    <location>
        <position position="225"/>
    </location>
    <ligand>
        <name>(6R)-5,10-methylene-5,6,7,8-tetrahydrofolate</name>
        <dbReference type="ChEBI" id="CHEBI:15636"/>
    </ligand>
</feature>
<feature type="binding site" description="in other chain" evidence="5">
    <location>
        <position position="233"/>
    </location>
    <ligand>
        <name>dUMP</name>
        <dbReference type="ChEBI" id="CHEBI:246422"/>
        <note>ligand shared between dimeric partners</note>
    </ligand>
</feature>
<evidence type="ECO:0000256" key="2">
    <source>
        <dbReference type="ARBA" id="ARBA00022603"/>
    </source>
</evidence>
<evidence type="ECO:0000256" key="1">
    <source>
        <dbReference type="ARBA" id="ARBA00011947"/>
    </source>
</evidence>
<comment type="caution">
    <text evidence="5">Lacks conserved residue(s) required for the propagation of feature annotation.</text>
</comment>
<dbReference type="SUPFAM" id="SSF55831">
    <property type="entry name" value="Thymidylate synthase/dCMP hydroxymethylase"/>
    <property type="match status" value="1"/>
</dbReference>
<comment type="subcellular location">
    <subcellularLocation>
        <location evidence="5">Cytoplasm</location>
    </subcellularLocation>
</comment>
<comment type="pathway">
    <text evidence="5">Pyrimidine metabolism; dTTP biosynthesis.</text>
</comment>
<feature type="binding site" description="in other chain" evidence="5">
    <location>
        <begin position="263"/>
        <end position="265"/>
    </location>
    <ligand>
        <name>dUMP</name>
        <dbReference type="ChEBI" id="CHEBI:246422"/>
        <note>ligand shared between dimeric partners</note>
    </ligand>
</feature>
<sequence>MGEMCDVRHLVHAFRPGREKVRPAPYTGPMPFTQADLTSIRADVPPRPHTDIPMPYEDLLRKILLEGNLKNDRTGTGTISLFGQQMRFDLSEGFPLLTTKRVFFKGIAYELLWFLKGSSNIGYLTEHNVHIWDEWADENGDLGPVYGVQWRSWPAPTADDPDRTIDQIAGVLETIRTNPDSRRMVVTAWNPAEVEDMALPPCHALFQFYVADGKLSCQLYQRSCDMFLGVPFNIASYSLLTMMMAQQADLEPGEFVWTGGDCHIYDNHVDQVLEQLSRNPYPYPTMKIRKADSIFDYDYDDFEVVDYRCHPTIKAPIAV</sequence>
<feature type="binding site" description="in other chain" evidence="5">
    <location>
        <begin position="222"/>
        <end position="225"/>
    </location>
    <ligand>
        <name>dUMP</name>
        <dbReference type="ChEBI" id="CHEBI:246422"/>
        <note>ligand shared between dimeric partners</note>
    </ligand>
</feature>
<dbReference type="InterPro" id="IPR036926">
    <property type="entry name" value="Thymidate_synth/dCMP_Mease_sf"/>
</dbReference>
<organism evidence="8 9">
    <name type="scientific">Bifidobacterium cuniculi</name>
    <dbReference type="NCBI Taxonomy" id="1688"/>
    <lineage>
        <taxon>Bacteria</taxon>
        <taxon>Bacillati</taxon>
        <taxon>Actinomycetota</taxon>
        <taxon>Actinomycetes</taxon>
        <taxon>Bifidobacteriales</taxon>
        <taxon>Bifidobacteriaceae</taxon>
        <taxon>Bifidobacterium</taxon>
    </lineage>
</organism>
<dbReference type="GO" id="GO:0005829">
    <property type="term" value="C:cytosol"/>
    <property type="evidence" value="ECO:0007669"/>
    <property type="project" value="TreeGrafter"/>
</dbReference>
<dbReference type="InterPro" id="IPR023451">
    <property type="entry name" value="Thymidate_synth/dCMP_Mease_dom"/>
</dbReference>
<name>A0A087B2S7_9BIFI</name>
<keyword evidence="4 5" id="KW-0545">Nucleotide biosynthesis</keyword>
<dbReference type="NCBIfam" id="NF002497">
    <property type="entry name" value="PRK01827.1-3"/>
    <property type="match status" value="1"/>
</dbReference>
<comment type="subunit">
    <text evidence="5">Homodimer.</text>
</comment>
<dbReference type="InterPro" id="IPR020940">
    <property type="entry name" value="Thymidylate_synthase_AS"/>
</dbReference>
<comment type="caution">
    <text evidence="8">The sequence shown here is derived from an EMBL/GenBank/DDBJ whole genome shotgun (WGS) entry which is preliminary data.</text>
</comment>
<evidence type="ECO:0000256" key="4">
    <source>
        <dbReference type="ARBA" id="ARBA00022727"/>
    </source>
</evidence>
<dbReference type="NCBIfam" id="TIGR03284">
    <property type="entry name" value="thym_sym"/>
    <property type="match status" value="2"/>
</dbReference>
<dbReference type="FunFam" id="3.30.572.10:FF:000013">
    <property type="entry name" value="Thymidylate synthase"/>
    <property type="match status" value="1"/>
</dbReference>
<dbReference type="NCBIfam" id="NF002499">
    <property type="entry name" value="PRK01827.1-5"/>
    <property type="match status" value="1"/>
</dbReference>
<reference evidence="8 9" key="1">
    <citation type="submission" date="2014-03" db="EMBL/GenBank/DDBJ databases">
        <title>Genomics of Bifidobacteria.</title>
        <authorList>
            <person name="Ventura M."/>
            <person name="Milani C."/>
            <person name="Lugli G.A."/>
        </authorList>
    </citation>
    <scope>NUCLEOTIDE SEQUENCE [LARGE SCALE GENOMIC DNA]</scope>
    <source>
        <strain evidence="8 9">LMG 10738</strain>
    </source>
</reference>
<protein>
    <recommendedName>
        <fullName evidence="1 5">Thymidylate synthase</fullName>
        <shortName evidence="5">TS</shortName>
        <shortName evidence="5">TSase</shortName>
        <ecNumber evidence="1 5">2.1.1.45</ecNumber>
    </recommendedName>
</protein>
<dbReference type="UniPathway" id="UPA00575"/>
<dbReference type="GO" id="GO:0006235">
    <property type="term" value="P:dTTP biosynthetic process"/>
    <property type="evidence" value="ECO:0007669"/>
    <property type="project" value="UniProtKB-UniRule"/>
</dbReference>
<dbReference type="PANTHER" id="PTHR11548">
    <property type="entry name" value="THYMIDYLATE SYNTHASE 1"/>
    <property type="match status" value="1"/>
</dbReference>
<feature type="active site" description="Nucleophile" evidence="5">
    <location>
        <position position="202"/>
    </location>
</feature>